<dbReference type="Pfam" id="PF00534">
    <property type="entry name" value="Glycos_transf_1"/>
    <property type="match status" value="1"/>
</dbReference>
<dbReference type="Gene3D" id="3.40.50.2000">
    <property type="entry name" value="Glycogen Phosphorylase B"/>
    <property type="match status" value="2"/>
</dbReference>
<comment type="caution">
    <text evidence="3">The sequence shown here is derived from an EMBL/GenBank/DDBJ whole genome shotgun (WGS) entry which is preliminary data.</text>
</comment>
<evidence type="ECO:0000313" key="4">
    <source>
        <dbReference type="Proteomes" id="UP001139028"/>
    </source>
</evidence>
<dbReference type="CDD" id="cd03801">
    <property type="entry name" value="GT4_PimA-like"/>
    <property type="match status" value="1"/>
</dbReference>
<reference evidence="3" key="1">
    <citation type="journal article" date="2022" name="Arch. Microbiol.">
        <title>Microbulbifer okhotskensis sp. nov., isolated from a deep bottom sediment of the Okhotsk Sea.</title>
        <authorList>
            <person name="Romanenko L."/>
            <person name="Kurilenko V."/>
            <person name="Otstavnykh N."/>
            <person name="Velansky P."/>
            <person name="Isaeva M."/>
            <person name="Mikhailov V."/>
        </authorList>
    </citation>
    <scope>NUCLEOTIDE SEQUENCE</scope>
    <source>
        <strain evidence="3">OS29</strain>
    </source>
</reference>
<gene>
    <name evidence="3" type="ORF">MO867_13375</name>
</gene>
<proteinExistence type="predicted"/>
<dbReference type="GO" id="GO:1901135">
    <property type="term" value="P:carbohydrate derivative metabolic process"/>
    <property type="evidence" value="ECO:0007669"/>
    <property type="project" value="UniProtKB-ARBA"/>
</dbReference>
<dbReference type="RefSeq" id="WP_252469193.1">
    <property type="nucleotide sequence ID" value="NZ_JALBWM010000058.1"/>
</dbReference>
<dbReference type="InterPro" id="IPR028098">
    <property type="entry name" value="Glyco_trans_4-like_N"/>
</dbReference>
<dbReference type="Proteomes" id="UP001139028">
    <property type="component" value="Unassembled WGS sequence"/>
</dbReference>
<evidence type="ECO:0000259" key="1">
    <source>
        <dbReference type="Pfam" id="PF00534"/>
    </source>
</evidence>
<dbReference type="InterPro" id="IPR001296">
    <property type="entry name" value="Glyco_trans_1"/>
</dbReference>
<dbReference type="Pfam" id="PF13579">
    <property type="entry name" value="Glyco_trans_4_4"/>
    <property type="match status" value="1"/>
</dbReference>
<feature type="domain" description="Glycosyltransferase subfamily 4-like N-terminal" evidence="2">
    <location>
        <begin position="42"/>
        <end position="150"/>
    </location>
</feature>
<organism evidence="3 4">
    <name type="scientific">Microbulbifer okhotskensis</name>
    <dbReference type="NCBI Taxonomy" id="2926617"/>
    <lineage>
        <taxon>Bacteria</taxon>
        <taxon>Pseudomonadati</taxon>
        <taxon>Pseudomonadota</taxon>
        <taxon>Gammaproteobacteria</taxon>
        <taxon>Cellvibrionales</taxon>
        <taxon>Microbulbiferaceae</taxon>
        <taxon>Microbulbifer</taxon>
    </lineage>
</organism>
<dbReference type="AlphaFoldDB" id="A0A9X2J5L3"/>
<name>A0A9X2J5L3_9GAMM</name>
<evidence type="ECO:0000313" key="3">
    <source>
        <dbReference type="EMBL" id="MCO1335323.1"/>
    </source>
</evidence>
<protein>
    <submittedName>
        <fullName evidence="3">Glycosyltransferase family 4 protein</fullName>
    </submittedName>
</protein>
<dbReference type="PANTHER" id="PTHR12526:SF630">
    <property type="entry name" value="GLYCOSYLTRANSFERASE"/>
    <property type="match status" value="1"/>
</dbReference>
<evidence type="ECO:0000259" key="2">
    <source>
        <dbReference type="Pfam" id="PF13579"/>
    </source>
</evidence>
<feature type="domain" description="Glycosyl transferase family 1" evidence="1">
    <location>
        <begin position="249"/>
        <end position="400"/>
    </location>
</feature>
<dbReference type="EMBL" id="JALBWM010000058">
    <property type="protein sequence ID" value="MCO1335323.1"/>
    <property type="molecule type" value="Genomic_DNA"/>
</dbReference>
<sequence length="1050" mass="118892">MQVDKFTVEAFPDLNEYAGYESDNKLRVCIATEEILGPVRNGGIASTYYHLAKGLAAHGHDVHVLYLKGQNVENETPEHWVEHFSSFGVTLHYLAHTTEIVIGPSQGWQRRYSAAYRWLVEQERFNVVHSSEWRGGLIYALMAKKLGLAFQDTLFIIKTSSPHLWNRHYQMQTIAKRELLPASFAEQKCVELGDMIIGGSAHLLCFMRYVGYKLPRATYVQPNILDFSEVLVNDQRDNRKPGDLIHTQELTFFGRLEMRKGIELFCAALDLLQRSGKTPNRVNFLGKYGEALPNQNNEKVADYLERKALNWSFEVNYITDCNQPEALSFLCSRDMIAVMPSLIENSTMAVYETLENNIPFIATRVGGTPELIAEKDQDDCLIAPYAYDLAKRLQKVLENGHTVAHSSFDNQRNLQVWYGFHAYIADLFSQLEGSEVVSKVTGQLSSDSKSKSEIAEIKLEVVVVLRDVEGVTAFAEALALDPPDSVKILIIDPMTEETALQACNYLQGAGLDSHLVDFIGFPAGVALNRSLSESTLDACILCDGTASRFIAGFCSELRKALRLNQENLITSFLSLPDNKVVMPMGSDIVSEITFGNSIGTNVVCIPRSISRRVGSLLPYDIRYGLLQEYILRANKEFGLELMVIPECHLESDTYLEELEEYQSNANSAYLRSMPLIENDNLAYRKLALLPTSVTSASKVKAALYRDKHRLEDEPVWLVHADRPRKMKNRNPRVVVGLDERNSHLLCVANGQGKRQLIVNGEPQPISLEQHDNELTLHRFPIPDSWEEGERFNIKFLLEDQAVSYTRFIRVIKLSKNVFAAISGSPILNDLAIEDIFKQKSNWQFFSKTELSTSTDDISIEEMGNGIQGVEYLIQEEEIKAEHVTNSSALEESSESEHDLAQMIYEQNKVHENEAKPLFRFQALVQKSGTTLQRLIRGYTGSPIKGSIPPRELFSIDPRFIEGWAWDRSNITRNLVVVLELNGIIIAEATANRYVERFGTRNPKLSWYGFRFSLTPEIKKENSEFIIRVKENGLIIRNGRLRYLKQMLVAI</sequence>
<dbReference type="PANTHER" id="PTHR12526">
    <property type="entry name" value="GLYCOSYLTRANSFERASE"/>
    <property type="match status" value="1"/>
</dbReference>
<keyword evidence="4" id="KW-1185">Reference proteome</keyword>
<accession>A0A9X2J5L3</accession>
<dbReference type="SUPFAM" id="SSF53756">
    <property type="entry name" value="UDP-Glycosyltransferase/glycogen phosphorylase"/>
    <property type="match status" value="1"/>
</dbReference>
<dbReference type="GO" id="GO:0016757">
    <property type="term" value="F:glycosyltransferase activity"/>
    <property type="evidence" value="ECO:0007669"/>
    <property type="project" value="InterPro"/>
</dbReference>